<reference evidence="1 2" key="1">
    <citation type="journal article" date="2013" name="Syst. Appl. Microbiol.">
        <title>Phylogenetic position and virulence apparatus of the pear flower necrosis pathogen Erwinia piriflorinigrans CFBP 5888T as assessed by comparative genomics.</title>
        <authorList>
            <person name="Smits T.H."/>
            <person name="Rezzonico F."/>
            <person name="Lopez M.M."/>
            <person name="Blom J."/>
            <person name="Goesmann A."/>
            <person name="Frey J.E."/>
            <person name="Duffy B."/>
        </authorList>
    </citation>
    <scope>NUCLEOTIDE SEQUENCE [LARGE SCALE GENOMIC DNA]</scope>
    <source>
        <strain evidence="2">CFBP5888</strain>
    </source>
</reference>
<name>V5Z5P9_9GAMM</name>
<evidence type="ECO:0000313" key="1">
    <source>
        <dbReference type="EMBL" id="CCG86656.1"/>
    </source>
</evidence>
<comment type="caution">
    <text evidence="1">The sequence shown here is derived from an EMBL/GenBank/DDBJ whole genome shotgun (WGS) entry which is preliminary data.</text>
</comment>
<proteinExistence type="predicted"/>
<evidence type="ECO:0000313" key="2">
    <source>
        <dbReference type="Proteomes" id="UP000018217"/>
    </source>
</evidence>
<sequence>MSKIRVNLCINQSIKIDTQWFKKLKRNLPDVKG</sequence>
<accession>V5Z5P9</accession>
<dbReference type="STRING" id="1161919.EPIR_1291"/>
<keyword evidence="2" id="KW-1185">Reference proteome</keyword>
<gene>
    <name evidence="1" type="ORF">EPIR_1291</name>
</gene>
<dbReference type="AlphaFoldDB" id="V5Z5P9"/>
<organism evidence="1 2">
    <name type="scientific">Erwinia piriflorinigrans CFBP 5888</name>
    <dbReference type="NCBI Taxonomy" id="1161919"/>
    <lineage>
        <taxon>Bacteria</taxon>
        <taxon>Pseudomonadati</taxon>
        <taxon>Pseudomonadota</taxon>
        <taxon>Gammaproteobacteria</taxon>
        <taxon>Enterobacterales</taxon>
        <taxon>Erwiniaceae</taxon>
        <taxon>Erwinia</taxon>
    </lineage>
</organism>
<protein>
    <submittedName>
        <fullName evidence="1">Uncharacterized protein</fullName>
    </submittedName>
</protein>
<dbReference type="EMBL" id="CAHS01000014">
    <property type="protein sequence ID" value="CCG86656.1"/>
    <property type="molecule type" value="Genomic_DNA"/>
</dbReference>
<dbReference type="Proteomes" id="UP000018217">
    <property type="component" value="Unassembled WGS sequence"/>
</dbReference>